<dbReference type="AlphaFoldDB" id="A0A8J3E913"/>
<organism evidence="6 7">
    <name type="scientific">Cysteiniphilum litorale</name>
    <dbReference type="NCBI Taxonomy" id="2056700"/>
    <lineage>
        <taxon>Bacteria</taxon>
        <taxon>Pseudomonadati</taxon>
        <taxon>Pseudomonadota</taxon>
        <taxon>Gammaproteobacteria</taxon>
        <taxon>Thiotrichales</taxon>
        <taxon>Fastidiosibacteraceae</taxon>
        <taxon>Cysteiniphilum</taxon>
    </lineage>
</organism>
<comment type="caution">
    <text evidence="6">The sequence shown here is derived from an EMBL/GenBank/DDBJ whole genome shotgun (WGS) entry which is preliminary data.</text>
</comment>
<feature type="transmembrane region" description="Helical" evidence="4">
    <location>
        <begin position="12"/>
        <end position="32"/>
    </location>
</feature>
<dbReference type="Gene3D" id="1.20.1250.20">
    <property type="entry name" value="MFS general substrate transporter like domains"/>
    <property type="match status" value="2"/>
</dbReference>
<feature type="transmembrane region" description="Helical" evidence="4">
    <location>
        <begin position="102"/>
        <end position="122"/>
    </location>
</feature>
<proteinExistence type="predicted"/>
<reference evidence="6" key="1">
    <citation type="journal article" date="2014" name="Int. J. Syst. Evol. Microbiol.">
        <title>Complete genome sequence of Corynebacterium casei LMG S-19264T (=DSM 44701T), isolated from a smear-ripened cheese.</title>
        <authorList>
            <consortium name="US DOE Joint Genome Institute (JGI-PGF)"/>
            <person name="Walter F."/>
            <person name="Albersmeier A."/>
            <person name="Kalinowski J."/>
            <person name="Ruckert C."/>
        </authorList>
    </citation>
    <scope>NUCLEOTIDE SEQUENCE</scope>
    <source>
        <strain evidence="6">CGMCC 1.15758</strain>
    </source>
</reference>
<dbReference type="InterPro" id="IPR047200">
    <property type="entry name" value="MFS_YcaD-like"/>
</dbReference>
<feature type="transmembrane region" description="Helical" evidence="4">
    <location>
        <begin position="44"/>
        <end position="65"/>
    </location>
</feature>
<gene>
    <name evidence="6" type="ORF">GCM10010995_13860</name>
</gene>
<evidence type="ECO:0000313" key="7">
    <source>
        <dbReference type="Proteomes" id="UP000636949"/>
    </source>
</evidence>
<sequence length="421" mass="46736">MSEYKPARFAMLFAPILSMCILTIGNTFYTTYTTLELERMGQSNFVVGLISAAYFTGMVLGSYFTQRLILRIGYIRAYALFATLMAAGAMSQGIFYDVNVWAAARFICGYALAGLFIVVEAWCLEGAGSKHKGLVLSIYLFVYYFVQASGQFLLNIPFETVLLAFCVISILATLSIIPVCLTRFETPKQEHVELLSPFVLFRKAPLGIWTAMTAGMILGSIYTIYPLFLKQTDVPVHTISYMMFAIIIGGMLLQLPIGKISDVIDRRLVLLVMLIGSVVVSILICVLHGSFWQLAIFSFLLGGLTFTFYPLSISHSSDYLDADQLVGIVGILALSYGIGSMVGPLLTTWFMSIFGPYGFFTFVGFICFLLGVYTLWRLRAREAPKDDEKVAFQTVVAEASIATEAVVEQQLIEEKESNDHR</sequence>
<feature type="transmembrane region" description="Helical" evidence="4">
    <location>
        <begin position="268"/>
        <end position="289"/>
    </location>
</feature>
<evidence type="ECO:0000313" key="6">
    <source>
        <dbReference type="EMBL" id="GGF97874.1"/>
    </source>
</evidence>
<feature type="transmembrane region" description="Helical" evidence="4">
    <location>
        <begin position="77"/>
        <end position="96"/>
    </location>
</feature>
<dbReference type="InterPro" id="IPR036259">
    <property type="entry name" value="MFS_trans_sf"/>
</dbReference>
<evidence type="ECO:0000256" key="2">
    <source>
        <dbReference type="ARBA" id="ARBA00022989"/>
    </source>
</evidence>
<dbReference type="PANTHER" id="PTHR23521">
    <property type="entry name" value="TRANSPORTER MFS SUPERFAMILY"/>
    <property type="match status" value="1"/>
</dbReference>
<dbReference type="InterPro" id="IPR020846">
    <property type="entry name" value="MFS_dom"/>
</dbReference>
<feature type="transmembrane region" description="Helical" evidence="4">
    <location>
        <begin position="206"/>
        <end position="228"/>
    </location>
</feature>
<feature type="transmembrane region" description="Helical" evidence="4">
    <location>
        <begin position="357"/>
        <end position="376"/>
    </location>
</feature>
<dbReference type="Pfam" id="PF07690">
    <property type="entry name" value="MFS_1"/>
    <property type="match status" value="1"/>
</dbReference>
<keyword evidence="3 4" id="KW-0472">Membrane</keyword>
<keyword evidence="7" id="KW-1185">Reference proteome</keyword>
<dbReference type="SUPFAM" id="SSF103473">
    <property type="entry name" value="MFS general substrate transporter"/>
    <property type="match status" value="1"/>
</dbReference>
<dbReference type="CDD" id="cd17477">
    <property type="entry name" value="MFS_YcaD_like"/>
    <property type="match status" value="1"/>
</dbReference>
<feature type="domain" description="Major facilitator superfamily (MFS) profile" evidence="5">
    <location>
        <begin position="199"/>
        <end position="421"/>
    </location>
</feature>
<dbReference type="EMBL" id="BMJS01000013">
    <property type="protein sequence ID" value="GGF97874.1"/>
    <property type="molecule type" value="Genomic_DNA"/>
</dbReference>
<dbReference type="PANTHER" id="PTHR23521:SF3">
    <property type="entry name" value="MFS TRANSPORTER"/>
    <property type="match status" value="1"/>
</dbReference>
<feature type="transmembrane region" description="Helical" evidence="4">
    <location>
        <begin position="134"/>
        <end position="154"/>
    </location>
</feature>
<evidence type="ECO:0000259" key="5">
    <source>
        <dbReference type="PROSITE" id="PS50850"/>
    </source>
</evidence>
<evidence type="ECO:0000256" key="1">
    <source>
        <dbReference type="ARBA" id="ARBA00022692"/>
    </source>
</evidence>
<dbReference type="GO" id="GO:0005886">
    <property type="term" value="C:plasma membrane"/>
    <property type="evidence" value="ECO:0007669"/>
    <property type="project" value="TreeGrafter"/>
</dbReference>
<dbReference type="OrthoDB" id="9810614at2"/>
<protein>
    <submittedName>
        <fullName evidence="6">MFS transporter</fullName>
    </submittedName>
</protein>
<evidence type="ECO:0000256" key="3">
    <source>
        <dbReference type="ARBA" id="ARBA00023136"/>
    </source>
</evidence>
<dbReference type="InterPro" id="IPR011701">
    <property type="entry name" value="MFS"/>
</dbReference>
<dbReference type="Proteomes" id="UP000636949">
    <property type="component" value="Unassembled WGS sequence"/>
</dbReference>
<dbReference type="RefSeq" id="WP_117002835.1">
    <property type="nucleotide sequence ID" value="NZ_BMJS01000013.1"/>
</dbReference>
<dbReference type="PROSITE" id="PS50850">
    <property type="entry name" value="MFS"/>
    <property type="match status" value="1"/>
</dbReference>
<evidence type="ECO:0000256" key="4">
    <source>
        <dbReference type="SAM" id="Phobius"/>
    </source>
</evidence>
<feature type="transmembrane region" description="Helical" evidence="4">
    <location>
        <begin position="325"/>
        <end position="351"/>
    </location>
</feature>
<feature type="transmembrane region" description="Helical" evidence="4">
    <location>
        <begin position="234"/>
        <end position="256"/>
    </location>
</feature>
<dbReference type="GO" id="GO:0022857">
    <property type="term" value="F:transmembrane transporter activity"/>
    <property type="evidence" value="ECO:0007669"/>
    <property type="project" value="InterPro"/>
</dbReference>
<accession>A0A8J3E913</accession>
<keyword evidence="2 4" id="KW-1133">Transmembrane helix</keyword>
<keyword evidence="1 4" id="KW-0812">Transmembrane</keyword>
<feature type="transmembrane region" description="Helical" evidence="4">
    <location>
        <begin position="295"/>
        <end position="313"/>
    </location>
</feature>
<name>A0A8J3E913_9GAMM</name>
<feature type="transmembrane region" description="Helical" evidence="4">
    <location>
        <begin position="160"/>
        <end position="181"/>
    </location>
</feature>
<reference evidence="6" key="2">
    <citation type="submission" date="2020-09" db="EMBL/GenBank/DDBJ databases">
        <authorList>
            <person name="Sun Q."/>
            <person name="Zhou Y."/>
        </authorList>
    </citation>
    <scope>NUCLEOTIDE SEQUENCE</scope>
    <source>
        <strain evidence="6">CGMCC 1.15758</strain>
    </source>
</reference>